<feature type="transmembrane region" description="Helical" evidence="8">
    <location>
        <begin position="12"/>
        <end position="33"/>
    </location>
</feature>
<evidence type="ECO:0000256" key="8">
    <source>
        <dbReference type="RuleBase" id="RU363041"/>
    </source>
</evidence>
<reference evidence="9 10" key="1">
    <citation type="submission" date="2016-06" db="EMBL/GenBank/DDBJ databases">
        <title>Genome sequence of endosymbiont of Candidatus Endolucinida thiodiazotropha.</title>
        <authorList>
            <person name="Poehlein A."/>
            <person name="Koenig S."/>
            <person name="Heiden S.E."/>
            <person name="Thuermer A."/>
            <person name="Voget S."/>
            <person name="Daniel R."/>
            <person name="Markert S."/>
            <person name="Gros O."/>
            <person name="Schweder T."/>
        </authorList>
    </citation>
    <scope>NUCLEOTIDE SEQUENCE [LARGE SCALE GENOMIC DNA]</scope>
    <source>
        <strain evidence="9 10">COS</strain>
    </source>
</reference>
<sequence>MIELVPLSWDLIWLAAPVIFLAGLVHGTFGIGFPMVATPLIALFTDVFTAVLICVVPTMSVNLTTIWHGGRAQLRNVRPYLLIIPFALLGTVTGTFLLLWLDPRPFLLLLAVAVLLYLNQDRLQSIEFSWVRNHTLPAYILFGTTAGLMAGMVNVMLPVLIILFMELRIATATMVVLFNLNFFTGKLTQSLIFMQQDIPGIGLFLLRTLLLAPFALTSLFIGMQLRKRFTAERYVTLLRGLLWVIAGILIVRFIVAYT</sequence>
<dbReference type="InterPro" id="IPR052017">
    <property type="entry name" value="TSUP"/>
</dbReference>
<comment type="caution">
    <text evidence="9">The sequence shown here is derived from an EMBL/GenBank/DDBJ whole genome shotgun (WGS) entry which is preliminary data.</text>
</comment>
<evidence type="ECO:0000256" key="7">
    <source>
        <dbReference type="ARBA" id="ARBA00023136"/>
    </source>
</evidence>
<evidence type="ECO:0000313" key="9">
    <source>
        <dbReference type="EMBL" id="ODJ86775.1"/>
    </source>
</evidence>
<keyword evidence="4 8" id="KW-1003">Cell membrane</keyword>
<keyword evidence="3" id="KW-0813">Transport</keyword>
<organism evidence="9 10">
    <name type="scientific">Candidatus Thiodiazotropha endolucinida</name>
    <dbReference type="NCBI Taxonomy" id="1655433"/>
    <lineage>
        <taxon>Bacteria</taxon>
        <taxon>Pseudomonadati</taxon>
        <taxon>Pseudomonadota</taxon>
        <taxon>Gammaproteobacteria</taxon>
        <taxon>Chromatiales</taxon>
        <taxon>Sedimenticolaceae</taxon>
        <taxon>Candidatus Thiodiazotropha</taxon>
    </lineage>
</organism>
<comment type="subcellular location">
    <subcellularLocation>
        <location evidence="1 8">Cell membrane</location>
        <topology evidence="1 8">Multi-pass membrane protein</topology>
    </subcellularLocation>
</comment>
<evidence type="ECO:0000256" key="4">
    <source>
        <dbReference type="ARBA" id="ARBA00022475"/>
    </source>
</evidence>
<comment type="similarity">
    <text evidence="2 8">Belongs to the 4-toluene sulfonate uptake permease (TSUP) (TC 2.A.102) family.</text>
</comment>
<feature type="transmembrane region" description="Helical" evidence="8">
    <location>
        <begin position="80"/>
        <end position="100"/>
    </location>
</feature>
<proteinExistence type="inferred from homology"/>
<feature type="transmembrane region" description="Helical" evidence="8">
    <location>
        <begin position="40"/>
        <end position="60"/>
    </location>
</feature>
<evidence type="ECO:0000256" key="3">
    <source>
        <dbReference type="ARBA" id="ARBA00022448"/>
    </source>
</evidence>
<dbReference type="GO" id="GO:0005886">
    <property type="term" value="C:plasma membrane"/>
    <property type="evidence" value="ECO:0007669"/>
    <property type="project" value="UniProtKB-SubCell"/>
</dbReference>
<keyword evidence="6 8" id="KW-1133">Transmembrane helix</keyword>
<evidence type="ECO:0000256" key="5">
    <source>
        <dbReference type="ARBA" id="ARBA00022692"/>
    </source>
</evidence>
<dbReference type="Proteomes" id="UP000094769">
    <property type="component" value="Unassembled WGS sequence"/>
</dbReference>
<dbReference type="EMBL" id="MARB01000017">
    <property type="protein sequence ID" value="ODJ86775.1"/>
    <property type="molecule type" value="Genomic_DNA"/>
</dbReference>
<evidence type="ECO:0000256" key="1">
    <source>
        <dbReference type="ARBA" id="ARBA00004651"/>
    </source>
</evidence>
<evidence type="ECO:0000256" key="2">
    <source>
        <dbReference type="ARBA" id="ARBA00009142"/>
    </source>
</evidence>
<evidence type="ECO:0000313" key="10">
    <source>
        <dbReference type="Proteomes" id="UP000094769"/>
    </source>
</evidence>
<keyword evidence="5 8" id="KW-0812">Transmembrane</keyword>
<feature type="transmembrane region" description="Helical" evidence="8">
    <location>
        <begin position="176"/>
        <end position="194"/>
    </location>
</feature>
<protein>
    <recommendedName>
        <fullName evidence="8">Probable membrane transporter protein</fullName>
    </recommendedName>
</protein>
<feature type="transmembrane region" description="Helical" evidence="8">
    <location>
        <begin position="200"/>
        <end position="222"/>
    </location>
</feature>
<feature type="transmembrane region" description="Helical" evidence="8">
    <location>
        <begin position="234"/>
        <end position="255"/>
    </location>
</feature>
<keyword evidence="10" id="KW-1185">Reference proteome</keyword>
<dbReference type="PANTHER" id="PTHR30269">
    <property type="entry name" value="TRANSMEMBRANE PROTEIN YFCA"/>
    <property type="match status" value="1"/>
</dbReference>
<feature type="transmembrane region" description="Helical" evidence="8">
    <location>
        <begin position="140"/>
        <end position="164"/>
    </location>
</feature>
<name>A0A7Z0VJM0_9GAMM</name>
<accession>A0A7Z0VJM0</accession>
<dbReference type="PANTHER" id="PTHR30269:SF37">
    <property type="entry name" value="MEMBRANE TRANSPORTER PROTEIN"/>
    <property type="match status" value="1"/>
</dbReference>
<dbReference type="AlphaFoldDB" id="A0A7Z0VJM0"/>
<dbReference type="InterPro" id="IPR002781">
    <property type="entry name" value="TM_pro_TauE-like"/>
</dbReference>
<keyword evidence="7 8" id="KW-0472">Membrane</keyword>
<gene>
    <name evidence="9" type="ORF">CODIS_29180</name>
</gene>
<dbReference type="RefSeq" id="WP_162420231.1">
    <property type="nucleotide sequence ID" value="NZ_MARB01000017.1"/>
</dbReference>
<dbReference type="Pfam" id="PF01925">
    <property type="entry name" value="TauE"/>
    <property type="match status" value="1"/>
</dbReference>
<evidence type="ECO:0000256" key="6">
    <source>
        <dbReference type="ARBA" id="ARBA00022989"/>
    </source>
</evidence>